<gene>
    <name evidence="1" type="ORF">EYF80_032482</name>
</gene>
<evidence type="ECO:0000313" key="1">
    <source>
        <dbReference type="EMBL" id="TNN57293.1"/>
    </source>
</evidence>
<keyword evidence="2" id="KW-1185">Reference proteome</keyword>
<proteinExistence type="predicted"/>
<reference evidence="1 2" key="1">
    <citation type="submission" date="2019-03" db="EMBL/GenBank/DDBJ databases">
        <title>First draft genome of Liparis tanakae, snailfish: a comprehensive survey of snailfish specific genes.</title>
        <authorList>
            <person name="Kim W."/>
            <person name="Song I."/>
            <person name="Jeong J.-H."/>
            <person name="Kim D."/>
            <person name="Kim S."/>
            <person name="Ryu S."/>
            <person name="Song J.Y."/>
            <person name="Lee S.K."/>
        </authorList>
    </citation>
    <scope>NUCLEOTIDE SEQUENCE [LARGE SCALE GENOMIC DNA]</scope>
    <source>
        <tissue evidence="1">Muscle</tissue>
    </source>
</reference>
<dbReference type="Proteomes" id="UP000314294">
    <property type="component" value="Unassembled WGS sequence"/>
</dbReference>
<dbReference type="AlphaFoldDB" id="A0A4Z2GX00"/>
<protein>
    <submittedName>
        <fullName evidence="1">Uncharacterized protein</fullName>
    </submittedName>
</protein>
<dbReference type="EMBL" id="SRLO01000408">
    <property type="protein sequence ID" value="TNN57293.1"/>
    <property type="molecule type" value="Genomic_DNA"/>
</dbReference>
<name>A0A4Z2GX00_9TELE</name>
<dbReference type="OrthoDB" id="1884872at2759"/>
<organism evidence="1 2">
    <name type="scientific">Liparis tanakae</name>
    <name type="common">Tanaka's snailfish</name>
    <dbReference type="NCBI Taxonomy" id="230148"/>
    <lineage>
        <taxon>Eukaryota</taxon>
        <taxon>Metazoa</taxon>
        <taxon>Chordata</taxon>
        <taxon>Craniata</taxon>
        <taxon>Vertebrata</taxon>
        <taxon>Euteleostomi</taxon>
        <taxon>Actinopterygii</taxon>
        <taxon>Neopterygii</taxon>
        <taxon>Teleostei</taxon>
        <taxon>Neoteleostei</taxon>
        <taxon>Acanthomorphata</taxon>
        <taxon>Eupercaria</taxon>
        <taxon>Perciformes</taxon>
        <taxon>Cottioidei</taxon>
        <taxon>Cottales</taxon>
        <taxon>Liparidae</taxon>
        <taxon>Liparis</taxon>
    </lineage>
</organism>
<comment type="caution">
    <text evidence="1">The sequence shown here is derived from an EMBL/GenBank/DDBJ whole genome shotgun (WGS) entry which is preliminary data.</text>
</comment>
<sequence>MTFFALRHSRVRRKWRFHHIQRLCIENHCPGPVENDCPGLVENHFPRQGENHCLRPVENHCLRPVENHCPRPHLLHMFLAAHNYYVIR</sequence>
<evidence type="ECO:0000313" key="2">
    <source>
        <dbReference type="Proteomes" id="UP000314294"/>
    </source>
</evidence>
<accession>A0A4Z2GX00</accession>